<accession>A0ABV4DUW8</accession>
<dbReference type="InterPro" id="IPR000305">
    <property type="entry name" value="GIY-YIG_endonuc"/>
</dbReference>
<dbReference type="PANTHER" id="PTHR34477">
    <property type="entry name" value="UPF0213 PROTEIN YHBQ"/>
    <property type="match status" value="1"/>
</dbReference>
<evidence type="ECO:0000313" key="4">
    <source>
        <dbReference type="Proteomes" id="UP001565236"/>
    </source>
</evidence>
<evidence type="ECO:0000259" key="2">
    <source>
        <dbReference type="PROSITE" id="PS50164"/>
    </source>
</evidence>
<dbReference type="PANTHER" id="PTHR34477:SF1">
    <property type="entry name" value="UPF0213 PROTEIN YHBQ"/>
    <property type="match status" value="1"/>
</dbReference>
<dbReference type="InterPro" id="IPR050190">
    <property type="entry name" value="UPF0213_domain"/>
</dbReference>
<evidence type="ECO:0000256" key="1">
    <source>
        <dbReference type="ARBA" id="ARBA00007435"/>
    </source>
</evidence>
<dbReference type="SUPFAM" id="SSF82771">
    <property type="entry name" value="GIY-YIG endonuclease"/>
    <property type="match status" value="1"/>
</dbReference>
<dbReference type="PROSITE" id="PS50164">
    <property type="entry name" value="GIY_YIG"/>
    <property type="match status" value="1"/>
</dbReference>
<proteinExistence type="inferred from homology"/>
<keyword evidence="4" id="KW-1185">Reference proteome</keyword>
<sequence length="91" mass="10899">MEKKTKCYYFYVLQCCDQTLYSGFTVDLAKRLKVHNQGKGAKYTRARRPVKLIYHECFSTKRAALQKEYAFKQLKRKQKLKYLHEQGIVIE</sequence>
<organism evidence="3 4">
    <name type="scientific">Ligilactobacillus faecis</name>
    <dbReference type="NCBI Taxonomy" id="762833"/>
    <lineage>
        <taxon>Bacteria</taxon>
        <taxon>Bacillati</taxon>
        <taxon>Bacillota</taxon>
        <taxon>Bacilli</taxon>
        <taxon>Lactobacillales</taxon>
        <taxon>Lactobacillaceae</taxon>
        <taxon>Ligilactobacillus</taxon>
    </lineage>
</organism>
<dbReference type="RefSeq" id="WP_369943315.1">
    <property type="nucleotide sequence ID" value="NZ_JBCLUF010000054.1"/>
</dbReference>
<dbReference type="Pfam" id="PF01541">
    <property type="entry name" value="GIY-YIG"/>
    <property type="match status" value="1"/>
</dbReference>
<evidence type="ECO:0000313" key="3">
    <source>
        <dbReference type="EMBL" id="MEY8663196.1"/>
    </source>
</evidence>
<gene>
    <name evidence="3" type="ORF">AALT52_10050</name>
</gene>
<dbReference type="Proteomes" id="UP001565236">
    <property type="component" value="Unassembled WGS sequence"/>
</dbReference>
<feature type="domain" description="GIY-YIG" evidence="2">
    <location>
        <begin position="6"/>
        <end position="81"/>
    </location>
</feature>
<dbReference type="EMBL" id="JBCLUF010000054">
    <property type="protein sequence ID" value="MEY8663196.1"/>
    <property type="molecule type" value="Genomic_DNA"/>
</dbReference>
<protein>
    <submittedName>
        <fullName evidence="3">GIY-YIG nuclease family protein</fullName>
    </submittedName>
</protein>
<comment type="similarity">
    <text evidence="1">Belongs to the UPF0213 family.</text>
</comment>
<dbReference type="InterPro" id="IPR035901">
    <property type="entry name" value="GIY-YIG_endonuc_sf"/>
</dbReference>
<name>A0ABV4DUW8_9LACO</name>
<comment type="caution">
    <text evidence="3">The sequence shown here is derived from an EMBL/GenBank/DDBJ whole genome shotgun (WGS) entry which is preliminary data.</text>
</comment>
<dbReference type="CDD" id="cd10456">
    <property type="entry name" value="GIY-YIG_UPF0213"/>
    <property type="match status" value="1"/>
</dbReference>
<dbReference type="Gene3D" id="3.40.1440.10">
    <property type="entry name" value="GIY-YIG endonuclease"/>
    <property type="match status" value="1"/>
</dbReference>
<reference evidence="3 4" key="1">
    <citation type="submission" date="2024-03" db="EMBL/GenBank/DDBJ databases">
        <title>Mouse gut bacterial collection (mGBC) of GemPharmatech.</title>
        <authorList>
            <person name="He Y."/>
            <person name="Dong L."/>
            <person name="Wu D."/>
            <person name="Gao X."/>
            <person name="Lin Z."/>
        </authorList>
    </citation>
    <scope>NUCLEOTIDE SEQUENCE [LARGE SCALE GENOMIC DNA]</scope>
    <source>
        <strain evidence="3 4">15-30</strain>
    </source>
</reference>